<dbReference type="Pfam" id="PF05661">
    <property type="entry name" value="DUF808"/>
    <property type="match status" value="1"/>
</dbReference>
<evidence type="ECO:0000313" key="2">
    <source>
        <dbReference type="EMBL" id="SNT75252.1"/>
    </source>
</evidence>
<feature type="transmembrane region" description="Helical" evidence="1">
    <location>
        <begin position="75"/>
        <end position="93"/>
    </location>
</feature>
<dbReference type="PANTHER" id="PTHR30503">
    <property type="entry name" value="INNER MEMBRANE PROTEIN YEDI"/>
    <property type="match status" value="1"/>
</dbReference>
<feature type="transmembrane region" description="Helical" evidence="1">
    <location>
        <begin position="287"/>
        <end position="306"/>
    </location>
</feature>
<dbReference type="AlphaFoldDB" id="A0A239PZ76"/>
<dbReference type="Proteomes" id="UP000198307">
    <property type="component" value="Unassembled WGS sequence"/>
</dbReference>
<proteinExistence type="predicted"/>
<evidence type="ECO:0000313" key="3">
    <source>
        <dbReference type="Proteomes" id="UP000198307"/>
    </source>
</evidence>
<name>A0A239PZ76_9RHOB</name>
<dbReference type="PIRSF" id="PIRSF016660">
    <property type="entry name" value="YedI"/>
    <property type="match status" value="1"/>
</dbReference>
<reference evidence="2 3" key="1">
    <citation type="submission" date="2017-07" db="EMBL/GenBank/DDBJ databases">
        <authorList>
            <person name="Sun Z.S."/>
            <person name="Albrecht U."/>
            <person name="Echele G."/>
            <person name="Lee C.C."/>
        </authorList>
    </citation>
    <scope>NUCLEOTIDE SEQUENCE [LARGE SCALE GENOMIC DNA]</scope>
    <source>
        <strain evidence="2 3">DSM 14827</strain>
    </source>
</reference>
<feature type="transmembrane region" description="Helical" evidence="1">
    <location>
        <begin position="175"/>
        <end position="198"/>
    </location>
</feature>
<evidence type="ECO:0000256" key="1">
    <source>
        <dbReference type="SAM" id="Phobius"/>
    </source>
</evidence>
<dbReference type="OrthoDB" id="9814178at2"/>
<evidence type="ECO:0008006" key="4">
    <source>
        <dbReference type="Google" id="ProtNLM"/>
    </source>
</evidence>
<dbReference type="InterPro" id="IPR008526">
    <property type="entry name" value="YedI"/>
</dbReference>
<keyword evidence="1" id="KW-1133">Transmembrane helix</keyword>
<keyword evidence="1" id="KW-0472">Membrane</keyword>
<keyword evidence="3" id="KW-1185">Reference proteome</keyword>
<protein>
    <recommendedName>
        <fullName evidence="4">Inner membrane protein YedI</fullName>
    </recommendedName>
</protein>
<dbReference type="GO" id="GO:0005886">
    <property type="term" value="C:plasma membrane"/>
    <property type="evidence" value="ECO:0007669"/>
    <property type="project" value="TreeGrafter"/>
</dbReference>
<feature type="transmembrane region" description="Helical" evidence="1">
    <location>
        <begin position="262"/>
        <end position="280"/>
    </location>
</feature>
<gene>
    <name evidence="2" type="ORF">SAMN05444959_11066</name>
</gene>
<dbReference type="EMBL" id="FZQB01000010">
    <property type="protein sequence ID" value="SNT75252.1"/>
    <property type="molecule type" value="Genomic_DNA"/>
</dbReference>
<dbReference type="PANTHER" id="PTHR30503:SF3">
    <property type="entry name" value="INNER MEMBRANE PROTEIN YEDI"/>
    <property type="match status" value="1"/>
</dbReference>
<organism evidence="2 3">
    <name type="scientific">Paracoccus seriniphilus</name>
    <dbReference type="NCBI Taxonomy" id="184748"/>
    <lineage>
        <taxon>Bacteria</taxon>
        <taxon>Pseudomonadati</taxon>
        <taxon>Pseudomonadota</taxon>
        <taxon>Alphaproteobacteria</taxon>
        <taxon>Rhodobacterales</taxon>
        <taxon>Paracoccaceae</taxon>
        <taxon>Paracoccus</taxon>
    </lineage>
</organism>
<accession>A0A239PZ76</accession>
<keyword evidence="1" id="KW-0812">Transmembrane</keyword>
<dbReference type="RefSeq" id="WP_089344964.1">
    <property type="nucleotide sequence ID" value="NZ_CP067129.1"/>
</dbReference>
<sequence length="334" mass="34971">MSGLIALLDDVAAISKVAAASIDDVAGQAAQAGAKAAGALIDDAAVTPKYVHGFHASRELPIVWKITKGSIFNKLVILLPVALLLSAFAPWLITPFLMIGGAYLCFEGAEKIAHLFIHTDRHDSEKHIHPDGDGSALEEERVAGAIKTDFILSAEIMTIALSTIPAEDPLWMKALILGVVAIGITVTVYGAVALIVKADDVGVHLATDRRGLIAAFGRGIVKVMPGLMTTLTVVGTAAMLWVGGNIIVHGLDSLGWSAPYDWIHHQALAVAAAINHWPGAVSWMTTAFFDGIGGLMLGLVLIPITTGLINPLLQATVLPLLAAIKSLFAAKPES</sequence>
<feature type="transmembrane region" description="Helical" evidence="1">
    <location>
        <begin position="219"/>
        <end position="242"/>
    </location>
</feature>